<name>A0A1H1DZM6_9ACTN</name>
<reference evidence="5" key="1">
    <citation type="submission" date="2016-10" db="EMBL/GenBank/DDBJ databases">
        <authorList>
            <person name="Varghese N."/>
            <person name="Submissions S."/>
        </authorList>
    </citation>
    <scope>NUCLEOTIDE SEQUENCE [LARGE SCALE GENOMIC DNA]</scope>
    <source>
        <strain evidence="5">DSM 44142</strain>
    </source>
</reference>
<keyword evidence="2" id="KW-0812">Transmembrane</keyword>
<gene>
    <name evidence="4" type="ORF">SAMN04489765_1968</name>
</gene>
<feature type="transmembrane region" description="Helical" evidence="2">
    <location>
        <begin position="194"/>
        <end position="214"/>
    </location>
</feature>
<feature type="transmembrane region" description="Helical" evidence="2">
    <location>
        <begin position="226"/>
        <end position="254"/>
    </location>
</feature>
<evidence type="ECO:0000313" key="5">
    <source>
        <dbReference type="Proteomes" id="UP000183053"/>
    </source>
</evidence>
<dbReference type="InterPro" id="IPR025241">
    <property type="entry name" value="DUF4190"/>
</dbReference>
<evidence type="ECO:0000259" key="3">
    <source>
        <dbReference type="Pfam" id="PF13828"/>
    </source>
</evidence>
<accession>A0A1H1DZM6</accession>
<sequence>MTSSDPQQPGDGTDDPTVIRPAEPTPSAPDLTKRDGGTASAGDQNVGDPDAATTVHNTAQPNPYAAPYTPPADPYAAPADPYAQQNPYAAPADPYANPYAAPPQYPGQQFGGEQPQYGQQPYGQDPYGQQGFGQQQPFGQQGYGQQGFPAYPGQAGGYPGYPGYPAQQQSGTNGLAIAALVTGVLAFPLACIPFLGYVTPFLAIAAIVLGIIGMKQAKQTGQQGRGMAIAGIVLGSVYLVLLVIGLIFGIAYVATDGFGSGTDFLLSLLR</sequence>
<dbReference type="OrthoDB" id="3628931at2"/>
<protein>
    <recommendedName>
        <fullName evidence="3">DUF4190 domain-containing protein</fullName>
    </recommendedName>
</protein>
<dbReference type="AlphaFoldDB" id="A0A1H1DZM6"/>
<feature type="region of interest" description="Disordered" evidence="1">
    <location>
        <begin position="1"/>
        <end position="146"/>
    </location>
</feature>
<dbReference type="STRING" id="47312.SAMN04489765_1968"/>
<keyword evidence="5" id="KW-1185">Reference proteome</keyword>
<evidence type="ECO:0000313" key="4">
    <source>
        <dbReference type="EMBL" id="SDQ81945.1"/>
    </source>
</evidence>
<evidence type="ECO:0000256" key="2">
    <source>
        <dbReference type="SAM" id="Phobius"/>
    </source>
</evidence>
<feature type="compositionally biased region" description="Low complexity" evidence="1">
    <location>
        <begin position="106"/>
        <end position="140"/>
    </location>
</feature>
<dbReference type="Proteomes" id="UP000183053">
    <property type="component" value="Unassembled WGS sequence"/>
</dbReference>
<feature type="compositionally biased region" description="Low complexity" evidence="1">
    <location>
        <begin position="1"/>
        <end position="11"/>
    </location>
</feature>
<feature type="domain" description="DUF4190" evidence="3">
    <location>
        <begin position="175"/>
        <end position="244"/>
    </location>
</feature>
<feature type="compositionally biased region" description="Low complexity" evidence="1">
    <location>
        <begin position="74"/>
        <end position="99"/>
    </location>
</feature>
<organism evidence="4 5">
    <name type="scientific">Tsukamurella pulmonis</name>
    <dbReference type="NCBI Taxonomy" id="47312"/>
    <lineage>
        <taxon>Bacteria</taxon>
        <taxon>Bacillati</taxon>
        <taxon>Actinomycetota</taxon>
        <taxon>Actinomycetes</taxon>
        <taxon>Mycobacteriales</taxon>
        <taxon>Tsukamurellaceae</taxon>
        <taxon>Tsukamurella</taxon>
    </lineage>
</organism>
<dbReference type="Pfam" id="PF13828">
    <property type="entry name" value="DUF4190"/>
    <property type="match status" value="1"/>
</dbReference>
<proteinExistence type="predicted"/>
<dbReference type="RefSeq" id="WP_068565704.1">
    <property type="nucleotide sequence ID" value="NZ_FNLF01000002.1"/>
</dbReference>
<keyword evidence="2" id="KW-1133">Transmembrane helix</keyword>
<dbReference type="EMBL" id="FNLF01000002">
    <property type="protein sequence ID" value="SDQ81945.1"/>
    <property type="molecule type" value="Genomic_DNA"/>
</dbReference>
<evidence type="ECO:0000256" key="1">
    <source>
        <dbReference type="SAM" id="MobiDB-lite"/>
    </source>
</evidence>
<keyword evidence="2" id="KW-0472">Membrane</keyword>